<feature type="compositionally biased region" description="Basic and acidic residues" evidence="1">
    <location>
        <begin position="297"/>
        <end position="307"/>
    </location>
</feature>
<dbReference type="OrthoDB" id="2382401at2"/>
<dbReference type="EMBL" id="QJVJ01000014">
    <property type="protein sequence ID" value="PYI51229.1"/>
    <property type="molecule type" value="Genomic_DNA"/>
</dbReference>
<proteinExistence type="predicted"/>
<sequence>MNYYPASSAQQGFGQQMQAGRLHDEDIANLILGELKRFAREYTTAALESSNPSIRHTFEQLVAHTLRDQNELYRAMSQNNMYGQPTPAQQQEVQKELQKQSRTLGELQTFLQQTIGGGASAAYGQQPQSGSYPTQPAYGYASGNGAYGSAYGQEGYASMPRSSYAEPQARSATGAQSPYETLSQQSDAPSAYQTRSPSAGAYSNPNQQTGYGGLAFDSSFPLNSSGSSGGVSGSVSSSYGTGASSSPSHSSATSSGSSSSAAASAGSSYQSASHGADYNTMDSTAYGGHTSGSSDFESDKKGKKNESAGKYGV</sequence>
<protein>
    <recommendedName>
        <fullName evidence="4">Spore coat protein</fullName>
    </recommendedName>
</protein>
<dbReference type="Pfam" id="PF07875">
    <property type="entry name" value="Coat_F"/>
    <property type="match status" value="1"/>
</dbReference>
<feature type="region of interest" description="Disordered" evidence="1">
    <location>
        <begin position="161"/>
        <end position="313"/>
    </location>
</feature>
<reference evidence="2 3" key="1">
    <citation type="submission" date="2018-05" db="EMBL/GenBank/DDBJ databases">
        <title>Paenibacillus flagellatus sp. nov., isolated from selenium mineral soil.</title>
        <authorList>
            <person name="Dai X."/>
        </authorList>
    </citation>
    <scope>NUCLEOTIDE SEQUENCE [LARGE SCALE GENOMIC DNA]</scope>
    <source>
        <strain evidence="2 3">DXL2</strain>
    </source>
</reference>
<dbReference type="InterPro" id="IPR012851">
    <property type="entry name" value="Spore_coat_CotF-like"/>
</dbReference>
<feature type="compositionally biased region" description="Polar residues" evidence="1">
    <location>
        <begin position="170"/>
        <end position="209"/>
    </location>
</feature>
<evidence type="ECO:0008006" key="4">
    <source>
        <dbReference type="Google" id="ProtNLM"/>
    </source>
</evidence>
<organism evidence="2 3">
    <name type="scientific">Paenibacillus flagellatus</name>
    <dbReference type="NCBI Taxonomy" id="2211139"/>
    <lineage>
        <taxon>Bacteria</taxon>
        <taxon>Bacillati</taxon>
        <taxon>Bacillota</taxon>
        <taxon>Bacilli</taxon>
        <taxon>Bacillales</taxon>
        <taxon>Paenibacillaceae</taxon>
        <taxon>Paenibacillus</taxon>
    </lineage>
</organism>
<feature type="compositionally biased region" description="Low complexity" evidence="1">
    <location>
        <begin position="233"/>
        <end position="276"/>
    </location>
</feature>
<dbReference type="AlphaFoldDB" id="A0A2V5JWP6"/>
<name>A0A2V5JWP6_9BACL</name>
<dbReference type="Proteomes" id="UP000247476">
    <property type="component" value="Unassembled WGS sequence"/>
</dbReference>
<dbReference type="RefSeq" id="WP_110843073.1">
    <property type="nucleotide sequence ID" value="NZ_QJVJ01000014.1"/>
</dbReference>
<accession>A0A2V5JWP6</accession>
<gene>
    <name evidence="2" type="ORF">DLM86_26470</name>
</gene>
<evidence type="ECO:0000313" key="3">
    <source>
        <dbReference type="Proteomes" id="UP000247476"/>
    </source>
</evidence>
<evidence type="ECO:0000256" key="1">
    <source>
        <dbReference type="SAM" id="MobiDB-lite"/>
    </source>
</evidence>
<comment type="caution">
    <text evidence="2">The sequence shown here is derived from an EMBL/GenBank/DDBJ whole genome shotgun (WGS) entry which is preliminary data.</text>
</comment>
<evidence type="ECO:0000313" key="2">
    <source>
        <dbReference type="EMBL" id="PYI51229.1"/>
    </source>
</evidence>
<keyword evidence="3" id="KW-1185">Reference proteome</keyword>